<name>A0A1M2VWJ7_TRAPU</name>
<dbReference type="OMA" id="IQSFICS"/>
<dbReference type="Proteomes" id="UP000184267">
    <property type="component" value="Unassembled WGS sequence"/>
</dbReference>
<organism evidence="2 3">
    <name type="scientific">Trametes pubescens</name>
    <name type="common">White-rot fungus</name>
    <dbReference type="NCBI Taxonomy" id="154538"/>
    <lineage>
        <taxon>Eukaryota</taxon>
        <taxon>Fungi</taxon>
        <taxon>Dikarya</taxon>
        <taxon>Basidiomycota</taxon>
        <taxon>Agaricomycotina</taxon>
        <taxon>Agaricomycetes</taxon>
        <taxon>Polyporales</taxon>
        <taxon>Polyporaceae</taxon>
        <taxon>Trametes</taxon>
    </lineage>
</organism>
<dbReference type="EMBL" id="MNAD01000558">
    <property type="protein sequence ID" value="OJT11880.1"/>
    <property type="molecule type" value="Genomic_DNA"/>
</dbReference>
<evidence type="ECO:0000256" key="1">
    <source>
        <dbReference type="SAM" id="MobiDB-lite"/>
    </source>
</evidence>
<proteinExistence type="predicted"/>
<accession>A0A1M2VWJ7</accession>
<dbReference type="AlphaFoldDB" id="A0A1M2VWJ7"/>
<keyword evidence="3" id="KW-1185">Reference proteome</keyword>
<evidence type="ECO:0000313" key="3">
    <source>
        <dbReference type="Proteomes" id="UP000184267"/>
    </source>
</evidence>
<feature type="region of interest" description="Disordered" evidence="1">
    <location>
        <begin position="1"/>
        <end position="24"/>
    </location>
</feature>
<evidence type="ECO:0000313" key="2">
    <source>
        <dbReference type="EMBL" id="OJT11880.1"/>
    </source>
</evidence>
<comment type="caution">
    <text evidence="2">The sequence shown here is derived from an EMBL/GenBank/DDBJ whole genome shotgun (WGS) entry which is preliminary data.</text>
</comment>
<gene>
    <name evidence="2" type="ORF">TRAPUB_11568</name>
</gene>
<dbReference type="OrthoDB" id="2717657at2759"/>
<protein>
    <submittedName>
        <fullName evidence="2">Uncharacterized protein</fullName>
    </submittedName>
</protein>
<reference evidence="2 3" key="1">
    <citation type="submission" date="2016-10" db="EMBL/GenBank/DDBJ databases">
        <title>Genome sequence of the basidiomycete white-rot fungus Trametes pubescens.</title>
        <authorList>
            <person name="Makela M.R."/>
            <person name="Granchi Z."/>
            <person name="Peng M."/>
            <person name="De Vries R.P."/>
            <person name="Grigoriev I."/>
            <person name="Riley R."/>
            <person name="Hilden K."/>
        </authorList>
    </citation>
    <scope>NUCLEOTIDE SEQUENCE [LARGE SCALE GENOMIC DNA]</scope>
    <source>
        <strain evidence="2 3">FBCC735</strain>
    </source>
</reference>
<sequence>MKRQPVGPLAQQLIPSKDTAPTNQTTMHFSTPTFAYLASALVIALLPQAAQAGITAFSGSTCNGAAGLNVPCDGSCHQFNDRHSFRVDSGSGGHCVTMFVDAGCPAGAEGRMYTYTNENGGCQNVNTGTNIQSFICSPNNICLV</sequence>